<dbReference type="GO" id="GO:0016758">
    <property type="term" value="F:hexosyltransferase activity"/>
    <property type="evidence" value="ECO:0007669"/>
    <property type="project" value="UniProtKB-ARBA"/>
</dbReference>
<accession>D5E8W7</accession>
<protein>
    <submittedName>
        <fullName evidence="2">Glycosyl transferase family 2</fullName>
    </submittedName>
</protein>
<keyword evidence="2" id="KW-0808">Transferase</keyword>
<dbReference type="OrthoDB" id="141732at2157"/>
<organism evidence="2 3">
    <name type="scientific">Methanohalophilus mahii (strain ATCC 35705 / DSM 5219 / SLP)</name>
    <dbReference type="NCBI Taxonomy" id="547558"/>
    <lineage>
        <taxon>Archaea</taxon>
        <taxon>Methanobacteriati</taxon>
        <taxon>Methanobacteriota</taxon>
        <taxon>Stenosarchaea group</taxon>
        <taxon>Methanomicrobia</taxon>
        <taxon>Methanosarcinales</taxon>
        <taxon>Methanosarcinaceae</taxon>
        <taxon>Methanohalophilus</taxon>
    </lineage>
</organism>
<dbReference type="Proteomes" id="UP000001059">
    <property type="component" value="Chromosome"/>
</dbReference>
<dbReference type="InterPro" id="IPR029044">
    <property type="entry name" value="Nucleotide-diphossugar_trans"/>
</dbReference>
<name>D5E8W7_METMS</name>
<dbReference type="AlphaFoldDB" id="D5E8W7"/>
<dbReference type="PANTHER" id="PTHR22916">
    <property type="entry name" value="GLYCOSYLTRANSFERASE"/>
    <property type="match status" value="1"/>
</dbReference>
<feature type="domain" description="Glycosyltransferase 2-like" evidence="1">
    <location>
        <begin position="8"/>
        <end position="138"/>
    </location>
</feature>
<dbReference type="CAZy" id="GT2">
    <property type="family name" value="Glycosyltransferase Family 2"/>
</dbReference>
<dbReference type="RefSeq" id="WP_013036569.1">
    <property type="nucleotide sequence ID" value="NC_014002.1"/>
</dbReference>
<evidence type="ECO:0000313" key="3">
    <source>
        <dbReference type="Proteomes" id="UP000001059"/>
    </source>
</evidence>
<dbReference type="SUPFAM" id="SSF53448">
    <property type="entry name" value="Nucleotide-diphospho-sugar transferases"/>
    <property type="match status" value="1"/>
</dbReference>
<dbReference type="KEGG" id="mmh:Mmah_0090"/>
<dbReference type="EMBL" id="CP001994">
    <property type="protein sequence ID" value="ADE35626.1"/>
    <property type="molecule type" value="Genomic_DNA"/>
</dbReference>
<keyword evidence="3" id="KW-1185">Reference proteome</keyword>
<reference evidence="2 3" key="1">
    <citation type="submission" date="2010-03" db="EMBL/GenBank/DDBJ databases">
        <title>The complete genome of Methanohalophilus mahii DSM 5219.</title>
        <authorList>
            <consortium name="US DOE Joint Genome Institute (JGI-PGF)"/>
            <person name="Lucas S."/>
            <person name="Copeland A."/>
            <person name="Lapidus A."/>
            <person name="Glavina del Rio T."/>
            <person name="Dalin E."/>
            <person name="Tice H."/>
            <person name="Bruce D."/>
            <person name="Goodwin L."/>
            <person name="Pitluck S."/>
            <person name="Kyrpides N."/>
            <person name="Mavromatis K."/>
            <person name="Ivanova N."/>
            <person name="Lykidis A."/>
            <person name="Saunders E."/>
            <person name="Brettin T."/>
            <person name="Detter J.C."/>
            <person name="Han C."/>
            <person name="Land M."/>
            <person name="Hauser L."/>
            <person name="Markowitz V."/>
            <person name="Cheng J.-F."/>
            <person name="Hugenholtz P."/>
            <person name="Woyke T."/>
            <person name="Wu D."/>
            <person name="Spring S."/>
            <person name="Schneider S."/>
            <person name="Schroeder M."/>
            <person name="Klenk H.-P."/>
            <person name="Eisen J.A."/>
        </authorList>
    </citation>
    <scope>NUCLEOTIDE SEQUENCE [LARGE SCALE GENOMIC DNA]</scope>
    <source>
        <strain evidence="3">ATCC 35705 / DSM 5219 / SLP</strain>
    </source>
</reference>
<dbReference type="GeneID" id="8982221"/>
<evidence type="ECO:0000259" key="1">
    <source>
        <dbReference type="Pfam" id="PF00535"/>
    </source>
</evidence>
<dbReference type="InterPro" id="IPR001173">
    <property type="entry name" value="Glyco_trans_2-like"/>
</dbReference>
<dbReference type="CDD" id="cd06433">
    <property type="entry name" value="GT_2_WfgS_like"/>
    <property type="match status" value="1"/>
</dbReference>
<evidence type="ECO:0000313" key="2">
    <source>
        <dbReference type="EMBL" id="ADE35626.1"/>
    </source>
</evidence>
<dbReference type="Pfam" id="PF00535">
    <property type="entry name" value="Glycos_transf_2"/>
    <property type="match status" value="1"/>
</dbReference>
<dbReference type="Gene3D" id="3.90.550.10">
    <property type="entry name" value="Spore Coat Polysaccharide Biosynthesis Protein SpsA, Chain A"/>
    <property type="match status" value="1"/>
</dbReference>
<proteinExistence type="predicted"/>
<dbReference type="PANTHER" id="PTHR22916:SF3">
    <property type="entry name" value="UDP-GLCNAC:BETAGAL BETA-1,3-N-ACETYLGLUCOSAMINYLTRANSFERASE-LIKE PROTEIN 1"/>
    <property type="match status" value="1"/>
</dbReference>
<gene>
    <name evidence="2" type="ordered locus">Mmah_0090</name>
</gene>
<sequence>MGYNPLVSIITVCYNSEKNIRDTIESVLNQSYDNIEYVIVDGGSTDNTINIIKEYEPSFKEKMRWVSEPDEGIYDAMNKGIDLANGEIIGIINSDDWYEICAVEKVVDKFKESDADVVYGDLYKVIPETSERYIRTGDLSHKKISKIRLNHPTLFVKKGIYDKLGVFNTNYPVSADLDLIIRFLYHDVSFVRVPAALANFRLGGISSEKSIIFQLHRLSRKYKILRNNKVPYHETIYLISTTLMSSLRDYFILKVFGRNFFNRLRNIRYNIFNPP</sequence>
<dbReference type="STRING" id="547558.Mmah_0090"/>
<dbReference type="HOGENOM" id="CLU_025996_21_1_2"/>